<keyword evidence="1" id="KW-0472">Membrane</keyword>
<evidence type="ECO:0000256" key="1">
    <source>
        <dbReference type="SAM" id="Phobius"/>
    </source>
</evidence>
<dbReference type="Gene3D" id="3.40.50.1820">
    <property type="entry name" value="alpha/beta hydrolase"/>
    <property type="match status" value="1"/>
</dbReference>
<dbReference type="InterPro" id="IPR029058">
    <property type="entry name" value="AB_hydrolase_fold"/>
</dbReference>
<keyword evidence="1" id="KW-0812">Transmembrane</keyword>
<dbReference type="Proteomes" id="UP000334340">
    <property type="component" value="Unassembled WGS sequence"/>
</dbReference>
<feature type="transmembrane region" description="Helical" evidence="1">
    <location>
        <begin position="261"/>
        <end position="283"/>
    </location>
</feature>
<sequence>MSTADPACVITLVHGTFAPEATWTQPNSSLRAAIVEGLCEVGAVEFRRFVWRGWLGTWLNNGHRYRLAAGRDLAVQLHAQCVEHPRARHFVVAHSHGGNVTLYALRMPGLPRRLAGVVCLGTPFLQCEPRDTDRAVTTYGDLLLATPSLALLVLLALFVFPSAYFAPDQTILFEGYGYRVTPLSLLALLAVLLAFVYYPRANRRVGAWLIEWTRKRKWATFDRLALPRAQGDWPPILVATARGDEAGRLLSWLRRAADAPYWVWTGAVYAALFWLVAGSTLIWPNLLPDILRDPYGYSRDFAARLWPAASAWQPTSEWERRWDALLRWEPLWRLVGAVAGGLSVVLAVLWLHLTALALVPRVVRAHALGYGQETIWDNLLVRIHVASMPPGLEGIERSYVVVGRSLHHSGLYNDPQVLQDVGEWIRIHVSHSAGPR</sequence>
<organism evidence="2 3">
    <name type="scientific">Candidatus Methylomirabilis lanthanidiphila</name>
    <dbReference type="NCBI Taxonomy" id="2211376"/>
    <lineage>
        <taxon>Bacteria</taxon>
        <taxon>Candidatus Methylomirabilota</taxon>
        <taxon>Candidatus Methylomirabilia</taxon>
        <taxon>Candidatus Methylomirabilales</taxon>
        <taxon>Candidatus Methylomirabilaceae</taxon>
        <taxon>Candidatus Methylomirabilis</taxon>
    </lineage>
</organism>
<name>A0A564ZHU1_9BACT</name>
<accession>A0A564ZHU1</accession>
<proteinExistence type="predicted"/>
<evidence type="ECO:0000313" key="2">
    <source>
        <dbReference type="EMBL" id="VUZ84899.1"/>
    </source>
</evidence>
<dbReference type="EMBL" id="CABIKM010000020">
    <property type="protein sequence ID" value="VUZ84899.1"/>
    <property type="molecule type" value="Genomic_DNA"/>
</dbReference>
<dbReference type="AlphaFoldDB" id="A0A564ZHU1"/>
<keyword evidence="1" id="KW-1133">Transmembrane helix</keyword>
<gene>
    <name evidence="2" type="ORF">MELA_01274</name>
</gene>
<evidence type="ECO:0000313" key="3">
    <source>
        <dbReference type="Proteomes" id="UP000334340"/>
    </source>
</evidence>
<keyword evidence="3" id="KW-1185">Reference proteome</keyword>
<protein>
    <recommendedName>
        <fullName evidence="4">Alpha/beta hydrolase family protein</fullName>
    </recommendedName>
</protein>
<evidence type="ECO:0008006" key="4">
    <source>
        <dbReference type="Google" id="ProtNLM"/>
    </source>
</evidence>
<dbReference type="SUPFAM" id="SSF53474">
    <property type="entry name" value="alpha/beta-Hydrolases"/>
    <property type="match status" value="1"/>
</dbReference>
<reference evidence="2 3" key="1">
    <citation type="submission" date="2019-07" db="EMBL/GenBank/DDBJ databases">
        <authorList>
            <person name="Cremers G."/>
        </authorList>
    </citation>
    <scope>NUCLEOTIDE SEQUENCE [LARGE SCALE GENOMIC DNA]</scope>
</reference>
<feature type="transmembrane region" description="Helical" evidence="1">
    <location>
        <begin position="331"/>
        <end position="359"/>
    </location>
</feature>
<feature type="transmembrane region" description="Helical" evidence="1">
    <location>
        <begin position="142"/>
        <end position="164"/>
    </location>
</feature>
<feature type="transmembrane region" description="Helical" evidence="1">
    <location>
        <begin position="176"/>
        <end position="198"/>
    </location>
</feature>